<reference evidence="1 2" key="1">
    <citation type="submission" date="2019-07" db="EMBL/GenBank/DDBJ databases">
        <title>Whole genome shotgun sequence of Nocardia ninae NBRC 108245.</title>
        <authorList>
            <person name="Hosoyama A."/>
            <person name="Uohara A."/>
            <person name="Ohji S."/>
            <person name="Ichikawa N."/>
        </authorList>
    </citation>
    <scope>NUCLEOTIDE SEQUENCE [LARGE SCALE GENOMIC DNA]</scope>
    <source>
        <strain evidence="1 2">NBRC 108245</strain>
    </source>
</reference>
<keyword evidence="2" id="KW-1185">Reference proteome</keyword>
<evidence type="ECO:0000313" key="2">
    <source>
        <dbReference type="Proteomes" id="UP000321424"/>
    </source>
</evidence>
<name>A0A511M9V9_9NOCA</name>
<sequence>MTTPGGSAPDGAWVVGGRYGSDITKDSAKAIISGGMLAPYKGAQRELKAVDNAFKDDLKNFEDSQLALKDRLDLLESVNGYCSLFLSKNWNLRGNGEWRLLPFDTQLGPRKGTSLEASGIKLAGKGLWRCDAHITWYPAPSGWGQSNTAAAARVVVVYADTLTIYTERRFDMVITPYGSETASFSHTFVIPDDDKFIVRLEAGHSRDWHMLYGGTVRSALSVNKWDTGTNNNHNLPTVPDGGNLG</sequence>
<comment type="caution">
    <text evidence="1">The sequence shown here is derived from an EMBL/GenBank/DDBJ whole genome shotgun (WGS) entry which is preliminary data.</text>
</comment>
<dbReference type="Proteomes" id="UP000321424">
    <property type="component" value="Unassembled WGS sequence"/>
</dbReference>
<dbReference type="EMBL" id="BJXA01000009">
    <property type="protein sequence ID" value="GEM37379.1"/>
    <property type="molecule type" value="Genomic_DNA"/>
</dbReference>
<gene>
    <name evidence="1" type="ORF">NN4_18980</name>
</gene>
<proteinExistence type="predicted"/>
<dbReference type="AlphaFoldDB" id="A0A511M9V9"/>
<dbReference type="OrthoDB" id="4485482at2"/>
<dbReference type="RefSeq" id="WP_147129524.1">
    <property type="nucleotide sequence ID" value="NZ_BJXA01000009.1"/>
</dbReference>
<protein>
    <submittedName>
        <fullName evidence="1">Uncharacterized protein</fullName>
    </submittedName>
</protein>
<evidence type="ECO:0000313" key="1">
    <source>
        <dbReference type="EMBL" id="GEM37379.1"/>
    </source>
</evidence>
<accession>A0A511M9V9</accession>
<organism evidence="1 2">
    <name type="scientific">Nocardia ninae NBRC 108245</name>
    <dbReference type="NCBI Taxonomy" id="1210091"/>
    <lineage>
        <taxon>Bacteria</taxon>
        <taxon>Bacillati</taxon>
        <taxon>Actinomycetota</taxon>
        <taxon>Actinomycetes</taxon>
        <taxon>Mycobacteriales</taxon>
        <taxon>Nocardiaceae</taxon>
        <taxon>Nocardia</taxon>
    </lineage>
</organism>